<evidence type="ECO:0000256" key="2">
    <source>
        <dbReference type="SAM" id="Phobius"/>
    </source>
</evidence>
<sequence>MRSVQAQAPHAGTWTGLKPRRTWQQQAVISQRTTLGRVQRPHIVHADSHSPAAQKPAATQTFQKAVAVRPAEEQQPPVPSFQQVREAAAARGVHVTARSLGPFYRVVCRQGSEAGTILGLSSGFTVPPLRLMHCDSMQIFGKRLRHAEGVQASGLFGLGTIMVAAVFSFGYDCGCCKAELLAINDEDRQHKRLVKYYKRFGFVPLREVGNNGLRDLPDLLSTYHAF</sequence>
<keyword evidence="2" id="KW-0472">Membrane</keyword>
<evidence type="ECO:0000256" key="1">
    <source>
        <dbReference type="SAM" id="MobiDB-lite"/>
    </source>
</evidence>
<dbReference type="EMBL" id="JALJOR010000007">
    <property type="protein sequence ID" value="KAK9814282.1"/>
    <property type="molecule type" value="Genomic_DNA"/>
</dbReference>
<proteinExistence type="predicted"/>
<comment type="caution">
    <text evidence="3">The sequence shown here is derived from an EMBL/GenBank/DDBJ whole genome shotgun (WGS) entry which is preliminary data.</text>
</comment>
<reference evidence="3 4" key="1">
    <citation type="journal article" date="2024" name="Nat. Commun.">
        <title>Phylogenomics reveals the evolutionary origins of lichenization in chlorophyte algae.</title>
        <authorList>
            <person name="Puginier C."/>
            <person name="Libourel C."/>
            <person name="Otte J."/>
            <person name="Skaloud P."/>
            <person name="Haon M."/>
            <person name="Grisel S."/>
            <person name="Petersen M."/>
            <person name="Berrin J.G."/>
            <person name="Delaux P.M."/>
            <person name="Dal Grande F."/>
            <person name="Keller J."/>
        </authorList>
    </citation>
    <scope>NUCLEOTIDE SEQUENCE [LARGE SCALE GENOMIC DNA]</scope>
    <source>
        <strain evidence="3 4">SAG 2043</strain>
    </source>
</reference>
<gene>
    <name evidence="3" type="ORF">WJX72_003355</name>
</gene>
<evidence type="ECO:0000313" key="4">
    <source>
        <dbReference type="Proteomes" id="UP001489004"/>
    </source>
</evidence>
<dbReference type="InterPro" id="IPR016181">
    <property type="entry name" value="Acyl_CoA_acyltransferase"/>
</dbReference>
<dbReference type="PANTHER" id="PTHR36897:SF2">
    <property type="entry name" value="OS10G0350800 PROTEIN"/>
    <property type="match status" value="1"/>
</dbReference>
<evidence type="ECO:0008006" key="5">
    <source>
        <dbReference type="Google" id="ProtNLM"/>
    </source>
</evidence>
<dbReference type="PANTHER" id="PTHR36897">
    <property type="entry name" value="OS10G0351100-LIKE PROTEIN"/>
    <property type="match status" value="1"/>
</dbReference>
<dbReference type="Proteomes" id="UP001489004">
    <property type="component" value="Unassembled WGS sequence"/>
</dbReference>
<dbReference type="AlphaFoldDB" id="A0AAW1Q0P0"/>
<feature type="region of interest" description="Disordered" evidence="1">
    <location>
        <begin position="1"/>
        <end position="22"/>
    </location>
</feature>
<protein>
    <recommendedName>
        <fullName evidence="5">N-acetyltransferase domain-containing protein</fullName>
    </recommendedName>
</protein>
<keyword evidence="4" id="KW-1185">Reference proteome</keyword>
<dbReference type="SUPFAM" id="SSF55729">
    <property type="entry name" value="Acyl-CoA N-acyltransferases (Nat)"/>
    <property type="match status" value="1"/>
</dbReference>
<organism evidence="3 4">
    <name type="scientific">[Myrmecia] bisecta</name>
    <dbReference type="NCBI Taxonomy" id="41462"/>
    <lineage>
        <taxon>Eukaryota</taxon>
        <taxon>Viridiplantae</taxon>
        <taxon>Chlorophyta</taxon>
        <taxon>core chlorophytes</taxon>
        <taxon>Trebouxiophyceae</taxon>
        <taxon>Trebouxiales</taxon>
        <taxon>Trebouxiaceae</taxon>
        <taxon>Myrmecia</taxon>
    </lineage>
</organism>
<keyword evidence="2" id="KW-1133">Transmembrane helix</keyword>
<keyword evidence="2" id="KW-0812">Transmembrane</keyword>
<evidence type="ECO:0000313" key="3">
    <source>
        <dbReference type="EMBL" id="KAK9814282.1"/>
    </source>
</evidence>
<accession>A0AAW1Q0P0</accession>
<feature type="transmembrane region" description="Helical" evidence="2">
    <location>
        <begin position="152"/>
        <end position="171"/>
    </location>
</feature>
<name>A0AAW1Q0P0_9CHLO</name>